<comment type="caution">
    <text evidence="2">The sequence shown here is derived from an EMBL/GenBank/DDBJ whole genome shotgun (WGS) entry which is preliminary data.</text>
</comment>
<keyword evidence="1" id="KW-0175">Coiled coil</keyword>
<proteinExistence type="predicted"/>
<organism evidence="2 3">
    <name type="scientific">Flavivirga amylovorans</name>
    <dbReference type="NCBI Taxonomy" id="870486"/>
    <lineage>
        <taxon>Bacteria</taxon>
        <taxon>Pseudomonadati</taxon>
        <taxon>Bacteroidota</taxon>
        <taxon>Flavobacteriia</taxon>
        <taxon>Flavobacteriales</taxon>
        <taxon>Flavobacteriaceae</taxon>
        <taxon>Flavivirga</taxon>
    </lineage>
</organism>
<dbReference type="EMBL" id="JAUOEM010000001">
    <property type="protein sequence ID" value="MDO5986709.1"/>
    <property type="molecule type" value="Genomic_DNA"/>
</dbReference>
<protein>
    <submittedName>
        <fullName evidence="2">HrpE/YscL family type III secretion apparatus protein</fullName>
    </submittedName>
</protein>
<name>A0ABT8WZA3_9FLAO</name>
<feature type="coiled-coil region" evidence="1">
    <location>
        <begin position="26"/>
        <end position="60"/>
    </location>
</feature>
<evidence type="ECO:0000313" key="2">
    <source>
        <dbReference type="EMBL" id="MDO5986709.1"/>
    </source>
</evidence>
<accession>A0ABT8WZA3</accession>
<reference evidence="2" key="1">
    <citation type="submission" date="2023-07" db="EMBL/GenBank/DDBJ databases">
        <title>Two novel species in the genus Flavivirga.</title>
        <authorList>
            <person name="Kwon K."/>
        </authorList>
    </citation>
    <scope>NUCLEOTIDE SEQUENCE</scope>
    <source>
        <strain evidence="2">KACC 14157</strain>
    </source>
</reference>
<evidence type="ECO:0000256" key="1">
    <source>
        <dbReference type="SAM" id="Coils"/>
    </source>
</evidence>
<gene>
    <name evidence="2" type="ORF">Q4Q39_04740</name>
</gene>
<dbReference type="RefSeq" id="WP_303281225.1">
    <property type="nucleotide sequence ID" value="NZ_BAABCZ010000016.1"/>
</dbReference>
<keyword evidence="3" id="KW-1185">Reference proteome</keyword>
<dbReference type="Proteomes" id="UP001176891">
    <property type="component" value="Unassembled WGS sequence"/>
</dbReference>
<sequence>MSDKTLDKLIATLKYEAIEAAEKSAKIILEEAHSQARKIIKEAEEKKKQVLIEANKKAESILNKGESALQQAARDLNIRVQNDLIKLFDEVLKKEVSEVFTPDLMKTAVLKVIENLDHGAELKLPNDFEQKLIDHVHLRIQISDDLIFFNKDDSILGGLSIYKMDEGWSYHITPEEVATLINNQLSTKWSNILKKTKNA</sequence>
<evidence type="ECO:0000313" key="3">
    <source>
        <dbReference type="Proteomes" id="UP001176891"/>
    </source>
</evidence>